<evidence type="ECO:0000259" key="3">
    <source>
        <dbReference type="SMART" id="SM00563"/>
    </source>
</evidence>
<proteinExistence type="predicted"/>
<dbReference type="InterPro" id="IPR002123">
    <property type="entry name" value="Plipid/glycerol_acylTrfase"/>
</dbReference>
<comment type="caution">
    <text evidence="4">The sequence shown here is derived from an EMBL/GenBank/DDBJ whole genome shotgun (WGS) entry which is preliminary data.</text>
</comment>
<gene>
    <name evidence="4" type="ORF">AQJ54_22545</name>
</gene>
<dbReference type="GO" id="GO:0005886">
    <property type="term" value="C:plasma membrane"/>
    <property type="evidence" value="ECO:0007669"/>
    <property type="project" value="TreeGrafter"/>
</dbReference>
<dbReference type="EMBL" id="LMWV01000017">
    <property type="protein sequence ID" value="KUN65585.1"/>
    <property type="molecule type" value="Genomic_DNA"/>
</dbReference>
<evidence type="ECO:0000313" key="5">
    <source>
        <dbReference type="Proteomes" id="UP000054375"/>
    </source>
</evidence>
<keyword evidence="1 4" id="KW-0808">Transferase</keyword>
<name>A0A101S1E7_9ACTN</name>
<keyword evidence="5" id="KW-1185">Reference proteome</keyword>
<dbReference type="PANTHER" id="PTHR10434">
    <property type="entry name" value="1-ACYL-SN-GLYCEROL-3-PHOSPHATE ACYLTRANSFERASE"/>
    <property type="match status" value="1"/>
</dbReference>
<protein>
    <submittedName>
        <fullName evidence="4">Acyltransferase</fullName>
    </submittedName>
</protein>
<dbReference type="AlphaFoldDB" id="A0A101S1E7"/>
<dbReference type="CDD" id="cd07989">
    <property type="entry name" value="LPLAT_AGPAT-like"/>
    <property type="match status" value="1"/>
</dbReference>
<sequence>MLTTLARTVVPVLGRLSVTTGTVGAIAPGSVVAPNHTALIDPGVVLTALRGLGTEPVVLAAAGLWRVPVLGRLLTREGHIPVHRGSRQAAAALDLASQALAAGRVVVIYPEGRIPRRPDSADRAPACLRTGVARLALATGAPVVPLGHAGARRIVSGSVPKQIGGLLTAPLRRPALHVHVADPIHLTGDLPDATAHLHTAVQQAWRQAVEQVISHRSGRGGRAGAGRGGDAH</sequence>
<organism evidence="4 5">
    <name type="scientific">Streptomyces griseorubiginosus</name>
    <dbReference type="NCBI Taxonomy" id="67304"/>
    <lineage>
        <taxon>Bacteria</taxon>
        <taxon>Bacillati</taxon>
        <taxon>Actinomycetota</taxon>
        <taxon>Actinomycetes</taxon>
        <taxon>Kitasatosporales</taxon>
        <taxon>Streptomycetaceae</taxon>
        <taxon>Streptomyces</taxon>
    </lineage>
</organism>
<dbReference type="PANTHER" id="PTHR10434:SF11">
    <property type="entry name" value="1-ACYL-SN-GLYCEROL-3-PHOSPHATE ACYLTRANSFERASE"/>
    <property type="match status" value="1"/>
</dbReference>
<evidence type="ECO:0000313" key="4">
    <source>
        <dbReference type="EMBL" id="KUN65585.1"/>
    </source>
</evidence>
<dbReference type="Proteomes" id="UP000054375">
    <property type="component" value="Unassembled WGS sequence"/>
</dbReference>
<evidence type="ECO:0000256" key="1">
    <source>
        <dbReference type="ARBA" id="ARBA00022679"/>
    </source>
</evidence>
<evidence type="ECO:0000256" key="2">
    <source>
        <dbReference type="ARBA" id="ARBA00023315"/>
    </source>
</evidence>
<dbReference type="SUPFAM" id="SSF69593">
    <property type="entry name" value="Glycerol-3-phosphate (1)-acyltransferase"/>
    <property type="match status" value="1"/>
</dbReference>
<dbReference type="RefSeq" id="WP_062240203.1">
    <property type="nucleotide sequence ID" value="NZ_JBIBHB010000005.1"/>
</dbReference>
<feature type="domain" description="Phospholipid/glycerol acyltransferase" evidence="3">
    <location>
        <begin position="30"/>
        <end position="151"/>
    </location>
</feature>
<dbReference type="GO" id="GO:0006654">
    <property type="term" value="P:phosphatidic acid biosynthetic process"/>
    <property type="evidence" value="ECO:0007669"/>
    <property type="project" value="TreeGrafter"/>
</dbReference>
<dbReference type="SMART" id="SM00563">
    <property type="entry name" value="PlsC"/>
    <property type="match status" value="1"/>
</dbReference>
<keyword evidence="2 4" id="KW-0012">Acyltransferase</keyword>
<reference evidence="4 5" key="1">
    <citation type="submission" date="2015-10" db="EMBL/GenBank/DDBJ databases">
        <title>Draft genome sequence of Streptomyces griseorubiginosus DSM 40469, type strain for the species Streptomyces griseorubiginosus.</title>
        <authorList>
            <person name="Ruckert C."/>
            <person name="Winkler A."/>
            <person name="Kalinowski J."/>
            <person name="Kampfer P."/>
            <person name="Glaeser S."/>
        </authorList>
    </citation>
    <scope>NUCLEOTIDE SEQUENCE [LARGE SCALE GENOMIC DNA]</scope>
    <source>
        <strain evidence="4 5">DSM 40469</strain>
    </source>
</reference>
<accession>A0A101S1E7</accession>
<dbReference type="GO" id="GO:0003841">
    <property type="term" value="F:1-acylglycerol-3-phosphate O-acyltransferase activity"/>
    <property type="evidence" value="ECO:0007669"/>
    <property type="project" value="TreeGrafter"/>
</dbReference>
<dbReference type="Pfam" id="PF01553">
    <property type="entry name" value="Acyltransferase"/>
    <property type="match status" value="1"/>
</dbReference>